<dbReference type="Gene3D" id="3.10.620.30">
    <property type="match status" value="1"/>
</dbReference>
<gene>
    <name evidence="3" type="ORF">J5474_02540</name>
</gene>
<comment type="caution">
    <text evidence="3">The sequence shown here is derived from an EMBL/GenBank/DDBJ whole genome shotgun (WGS) entry which is preliminary data.</text>
</comment>
<organism evidence="3 4">
    <name type="scientific">Sagittula salina</name>
    <dbReference type="NCBI Taxonomy" id="2820268"/>
    <lineage>
        <taxon>Bacteria</taxon>
        <taxon>Pseudomonadati</taxon>
        <taxon>Pseudomonadota</taxon>
        <taxon>Alphaproteobacteria</taxon>
        <taxon>Rhodobacterales</taxon>
        <taxon>Roseobacteraceae</taxon>
        <taxon>Sagittula</taxon>
    </lineage>
</organism>
<reference evidence="3" key="1">
    <citation type="submission" date="2021-03" db="EMBL/GenBank/DDBJ databases">
        <title>Sagittula salina sp. nov. strain M10.9X isolated from the marine waste.</title>
        <authorList>
            <person name="Satari L."/>
            <person name="Molina-Menor E."/>
            <person name="Vidal-Verdu A."/>
            <person name="Pascual J."/>
            <person name="Pereto J."/>
            <person name="Porcar M."/>
        </authorList>
    </citation>
    <scope>NUCLEOTIDE SEQUENCE</scope>
    <source>
        <strain evidence="3">M10.9X</strain>
    </source>
</reference>
<dbReference type="Pfam" id="PF01841">
    <property type="entry name" value="Transglut_core"/>
    <property type="match status" value="1"/>
</dbReference>
<dbReference type="EMBL" id="JAGISH010000001">
    <property type="protein sequence ID" value="MBP0481369.1"/>
    <property type="molecule type" value="Genomic_DNA"/>
</dbReference>
<dbReference type="Proteomes" id="UP000675940">
    <property type="component" value="Unassembled WGS sequence"/>
</dbReference>
<dbReference type="InterPro" id="IPR038765">
    <property type="entry name" value="Papain-like_cys_pep_sf"/>
</dbReference>
<dbReference type="AlphaFoldDB" id="A0A940S1W2"/>
<evidence type="ECO:0000313" key="4">
    <source>
        <dbReference type="Proteomes" id="UP000675940"/>
    </source>
</evidence>
<evidence type="ECO:0000259" key="2">
    <source>
        <dbReference type="SMART" id="SM00460"/>
    </source>
</evidence>
<dbReference type="PANTHER" id="PTHR38339">
    <property type="entry name" value="TRANSGLUTAMINASE DOMAIN PROTEIN"/>
    <property type="match status" value="1"/>
</dbReference>
<feature type="signal peptide" evidence="1">
    <location>
        <begin position="1"/>
        <end position="24"/>
    </location>
</feature>
<dbReference type="RefSeq" id="WP_209358996.1">
    <property type="nucleotide sequence ID" value="NZ_JAGISH010000001.1"/>
</dbReference>
<keyword evidence="4" id="KW-1185">Reference proteome</keyword>
<feature type="domain" description="Transglutaminase-like" evidence="2">
    <location>
        <begin position="197"/>
        <end position="272"/>
    </location>
</feature>
<proteinExistence type="predicted"/>
<dbReference type="InterPro" id="IPR002931">
    <property type="entry name" value="Transglutaminase-like"/>
</dbReference>
<keyword evidence="1" id="KW-0732">Signal</keyword>
<accession>A0A940S1W2</accession>
<dbReference type="SMART" id="SM00460">
    <property type="entry name" value="TGc"/>
    <property type="match status" value="1"/>
</dbReference>
<feature type="chain" id="PRO_5036931784" evidence="1">
    <location>
        <begin position="25"/>
        <end position="357"/>
    </location>
</feature>
<dbReference type="PANTHER" id="PTHR38339:SF1">
    <property type="entry name" value="TRANSGLUTAMINASE-LIKE DOMAIN-CONTAINING PROTEIN"/>
    <property type="match status" value="1"/>
</dbReference>
<name>A0A940S1W2_9RHOB</name>
<evidence type="ECO:0000313" key="3">
    <source>
        <dbReference type="EMBL" id="MBP0481369.1"/>
    </source>
</evidence>
<evidence type="ECO:0000256" key="1">
    <source>
        <dbReference type="SAM" id="SignalP"/>
    </source>
</evidence>
<sequence length="357" mass="38396">MILNRRSAMTGLAAAAALPRAVLAAYAPKPEGWRAFELTTRVELPRGGKAAQVWVPVPYLTDPHWSRPGETTFKTTGKAELVTDAEQGVAYVHAVFDKGSSPAVLEVVSRAAVQSRAVELTAWTGATLSEEARARNLRATALLPLNGLVLKTAQEITDGAVNDADKAKRIYDWVVEQTERDPETRGCGLGDIASMLETGDLTGKCADLNALYVGLARAAGLPARDLYGLRVAPSDFGYKSLGAGSEVVTKAQHCRAEVFVEGIGWVPADPADVRKVVLEEPPKTLTLEDTAVQDVRAALFGASEGNWLCLNDAHDVQLKGSERTLPFMMYPQAEIGGRAQDELDPDAFVYRITARPL</sequence>
<dbReference type="SUPFAM" id="SSF54001">
    <property type="entry name" value="Cysteine proteinases"/>
    <property type="match status" value="1"/>
</dbReference>
<protein>
    <submittedName>
        <fullName evidence="3">Transglutaminase domain-containing protein</fullName>
    </submittedName>
</protein>